<dbReference type="Pfam" id="PF03466">
    <property type="entry name" value="LysR_substrate"/>
    <property type="match status" value="1"/>
</dbReference>
<dbReference type="PANTHER" id="PTHR30346">
    <property type="entry name" value="TRANSCRIPTIONAL DUAL REGULATOR HCAR-RELATED"/>
    <property type="match status" value="1"/>
</dbReference>
<evidence type="ECO:0000256" key="5">
    <source>
        <dbReference type="ARBA" id="ARBA00023159"/>
    </source>
</evidence>
<dbReference type="PROSITE" id="PS50931">
    <property type="entry name" value="HTH_LYSR"/>
    <property type="match status" value="1"/>
</dbReference>
<dbReference type="GO" id="GO:0003677">
    <property type="term" value="F:DNA binding"/>
    <property type="evidence" value="ECO:0007669"/>
    <property type="project" value="UniProtKB-KW"/>
</dbReference>
<comment type="similarity">
    <text evidence="2">Belongs to the LysR transcriptional regulatory family.</text>
</comment>
<dbReference type="InterPro" id="IPR036388">
    <property type="entry name" value="WH-like_DNA-bd_sf"/>
</dbReference>
<dbReference type="SUPFAM" id="SSF53850">
    <property type="entry name" value="Periplasmic binding protein-like II"/>
    <property type="match status" value="1"/>
</dbReference>
<dbReference type="Pfam" id="PF00126">
    <property type="entry name" value="HTH_1"/>
    <property type="match status" value="1"/>
</dbReference>
<dbReference type="PRINTS" id="PR00039">
    <property type="entry name" value="HTHLYSR"/>
</dbReference>
<evidence type="ECO:0000313" key="9">
    <source>
        <dbReference type="Proteomes" id="UP000236884"/>
    </source>
</evidence>
<dbReference type="PANTHER" id="PTHR30346:SF26">
    <property type="entry name" value="HYDROGEN PEROXIDE-INDUCIBLE GENES ACTIVATOR"/>
    <property type="match status" value="1"/>
</dbReference>
<evidence type="ECO:0000256" key="4">
    <source>
        <dbReference type="ARBA" id="ARBA00023125"/>
    </source>
</evidence>
<proteinExistence type="inferred from homology"/>
<sequence length="295" mass="32217">MVTIRQLTYFDALARHRHFGRAAEACAVTQPALSMQIRDLERSLGAQLVERRPGDVVITAVGKEVARRAGEILNATRDLADAARHHARVLTGPLRLGIIPSLAPYVLPRLLPALQAGHSDLRLELQETQTKTLLTRLGRGELDAAMLALPVDDPELETRALFEDRFLLALPADDPLAARDSVQARDIDRHNLILLEEGHCLRDQTLAFCAMARDRASPGLGATSLATVMQMVANNYGVTLVPEIAAPIEVRNEQVKLVRFADPEPGRTIGLVWRSGSARKTDFEALAEIARGSVG</sequence>
<dbReference type="EMBL" id="AP014946">
    <property type="protein sequence ID" value="BAT59853.1"/>
    <property type="molecule type" value="Genomic_DNA"/>
</dbReference>
<dbReference type="InterPro" id="IPR005119">
    <property type="entry name" value="LysR_subst-bd"/>
</dbReference>
<dbReference type="InterPro" id="IPR000847">
    <property type="entry name" value="LysR_HTH_N"/>
</dbReference>
<feature type="domain" description="HTH lysR-type" evidence="7">
    <location>
        <begin position="2"/>
        <end position="59"/>
    </location>
</feature>
<dbReference type="GO" id="GO:0032993">
    <property type="term" value="C:protein-DNA complex"/>
    <property type="evidence" value="ECO:0007669"/>
    <property type="project" value="TreeGrafter"/>
</dbReference>
<keyword evidence="3" id="KW-0805">Transcription regulation</keyword>
<dbReference type="Proteomes" id="UP000236884">
    <property type="component" value="Chromosome"/>
</dbReference>
<dbReference type="Gene3D" id="1.10.10.10">
    <property type="entry name" value="Winged helix-like DNA-binding domain superfamily/Winged helix DNA-binding domain"/>
    <property type="match status" value="1"/>
</dbReference>
<protein>
    <submittedName>
        <fullName evidence="8">Hydrogen peroxide-inducible genes activator</fullName>
    </submittedName>
</protein>
<dbReference type="CDD" id="cd08411">
    <property type="entry name" value="PBP2_OxyR"/>
    <property type="match status" value="1"/>
</dbReference>
<dbReference type="Gene3D" id="3.40.190.10">
    <property type="entry name" value="Periplasmic binding protein-like II"/>
    <property type="match status" value="2"/>
</dbReference>
<dbReference type="FunFam" id="1.10.10.10:FF:000001">
    <property type="entry name" value="LysR family transcriptional regulator"/>
    <property type="match status" value="1"/>
</dbReference>
<keyword evidence="4" id="KW-0238">DNA-binding</keyword>
<keyword evidence="6" id="KW-0804">Transcription</keyword>
<dbReference type="InterPro" id="IPR036390">
    <property type="entry name" value="WH_DNA-bd_sf"/>
</dbReference>
<dbReference type="GO" id="GO:0003700">
    <property type="term" value="F:DNA-binding transcription factor activity"/>
    <property type="evidence" value="ECO:0007669"/>
    <property type="project" value="InterPro"/>
</dbReference>
<evidence type="ECO:0000256" key="2">
    <source>
        <dbReference type="ARBA" id="ARBA00009437"/>
    </source>
</evidence>
<dbReference type="SUPFAM" id="SSF46785">
    <property type="entry name" value="Winged helix' DNA-binding domain"/>
    <property type="match status" value="1"/>
</dbReference>
<name>A0A0S3PVC0_9BRAD</name>
<reference evidence="8 9" key="1">
    <citation type="submission" date="2015-08" db="EMBL/GenBank/DDBJ databases">
        <title>Investigation of the bacterial diversity of lava forest soil.</title>
        <authorList>
            <person name="Lee J.S."/>
        </authorList>
    </citation>
    <scope>NUCLEOTIDE SEQUENCE [LARGE SCALE GENOMIC DNA]</scope>
    <source>
        <strain evidence="8 9">GJW-30</strain>
    </source>
</reference>
<dbReference type="RefSeq" id="WP_096355575.1">
    <property type="nucleotide sequence ID" value="NZ_AP014946.1"/>
</dbReference>
<evidence type="ECO:0000313" key="8">
    <source>
        <dbReference type="EMBL" id="BAT59853.1"/>
    </source>
</evidence>
<evidence type="ECO:0000259" key="7">
    <source>
        <dbReference type="PROSITE" id="PS50931"/>
    </source>
</evidence>
<organism evidence="8 9">
    <name type="scientific">Variibacter gotjawalensis</name>
    <dbReference type="NCBI Taxonomy" id="1333996"/>
    <lineage>
        <taxon>Bacteria</taxon>
        <taxon>Pseudomonadati</taxon>
        <taxon>Pseudomonadota</taxon>
        <taxon>Alphaproteobacteria</taxon>
        <taxon>Hyphomicrobiales</taxon>
        <taxon>Nitrobacteraceae</taxon>
        <taxon>Variibacter</taxon>
    </lineage>
</organism>
<keyword evidence="5" id="KW-0010">Activator</keyword>
<accession>A0A0S3PVC0</accession>
<dbReference type="KEGG" id="vgo:GJW-30_1_02388"/>
<evidence type="ECO:0000256" key="1">
    <source>
        <dbReference type="ARBA" id="ARBA00003502"/>
    </source>
</evidence>
<evidence type="ECO:0000256" key="6">
    <source>
        <dbReference type="ARBA" id="ARBA00023163"/>
    </source>
</evidence>
<dbReference type="OrthoDB" id="9775392at2"/>
<dbReference type="AlphaFoldDB" id="A0A0S3PVC0"/>
<gene>
    <name evidence="8" type="primary">oxyR_2</name>
    <name evidence="8" type="ORF">GJW-30_1_02388</name>
</gene>
<comment type="function">
    <text evidence="1">NodD regulates the expression of the nodABCFE genes which encode other nodulation proteins. NodD is also a negative regulator of its own expression. Binds flavonoids as inducers.</text>
</comment>
<evidence type="ECO:0000256" key="3">
    <source>
        <dbReference type="ARBA" id="ARBA00023015"/>
    </source>
</evidence>
<keyword evidence="9" id="KW-1185">Reference proteome</keyword>